<keyword evidence="1 3" id="KW-0597">Phosphoprotein</keyword>
<dbReference type="Pfam" id="PF00196">
    <property type="entry name" value="GerE"/>
    <property type="match status" value="1"/>
</dbReference>
<dbReference type="PANTHER" id="PTHR43214">
    <property type="entry name" value="TWO-COMPONENT RESPONSE REGULATOR"/>
    <property type="match status" value="1"/>
</dbReference>
<gene>
    <name evidence="6" type="ORF">CRP01_12915</name>
</gene>
<dbReference type="SMART" id="SM00448">
    <property type="entry name" value="REC"/>
    <property type="match status" value="1"/>
</dbReference>
<evidence type="ECO:0000256" key="2">
    <source>
        <dbReference type="ARBA" id="ARBA00023125"/>
    </source>
</evidence>
<feature type="domain" description="Response regulatory" evidence="5">
    <location>
        <begin position="3"/>
        <end position="120"/>
    </location>
</feature>
<dbReference type="Gene3D" id="3.40.50.2300">
    <property type="match status" value="1"/>
</dbReference>
<dbReference type="InterPro" id="IPR011006">
    <property type="entry name" value="CheY-like_superfamily"/>
</dbReference>
<evidence type="ECO:0000256" key="3">
    <source>
        <dbReference type="PROSITE-ProRule" id="PRU00169"/>
    </source>
</evidence>
<dbReference type="InterPro" id="IPR000792">
    <property type="entry name" value="Tscrpt_reg_LuxR_C"/>
</dbReference>
<dbReference type="CDD" id="cd06170">
    <property type="entry name" value="LuxR_C_like"/>
    <property type="match status" value="1"/>
</dbReference>
<dbReference type="InterPro" id="IPR001789">
    <property type="entry name" value="Sig_transdc_resp-reg_receiver"/>
</dbReference>
<dbReference type="Proteomes" id="UP000223913">
    <property type="component" value="Unassembled WGS sequence"/>
</dbReference>
<evidence type="ECO:0000313" key="7">
    <source>
        <dbReference type="Proteomes" id="UP000223913"/>
    </source>
</evidence>
<evidence type="ECO:0000259" key="4">
    <source>
        <dbReference type="PROSITE" id="PS50043"/>
    </source>
</evidence>
<feature type="modified residue" description="4-aspartylphosphate" evidence="3">
    <location>
        <position position="55"/>
    </location>
</feature>
<dbReference type="CDD" id="cd17535">
    <property type="entry name" value="REC_NarL-like"/>
    <property type="match status" value="1"/>
</dbReference>
<dbReference type="InterPro" id="IPR016032">
    <property type="entry name" value="Sig_transdc_resp-reg_C-effctor"/>
</dbReference>
<dbReference type="OrthoDB" id="9797341at2"/>
<dbReference type="SUPFAM" id="SSF52172">
    <property type="entry name" value="CheY-like"/>
    <property type="match status" value="1"/>
</dbReference>
<evidence type="ECO:0000313" key="6">
    <source>
        <dbReference type="EMBL" id="PHN06463.1"/>
    </source>
</evidence>
<dbReference type="PROSITE" id="PS50043">
    <property type="entry name" value="HTH_LUXR_2"/>
    <property type="match status" value="1"/>
</dbReference>
<keyword evidence="2 6" id="KW-0238">DNA-binding</keyword>
<organism evidence="6 7">
    <name type="scientific">Flavilitoribacter nigricans (strain ATCC 23147 / DSM 23189 / NBRC 102662 / NCIMB 1420 / SS-2)</name>
    <name type="common">Lewinella nigricans</name>
    <dbReference type="NCBI Taxonomy" id="1122177"/>
    <lineage>
        <taxon>Bacteria</taxon>
        <taxon>Pseudomonadati</taxon>
        <taxon>Bacteroidota</taxon>
        <taxon>Saprospiria</taxon>
        <taxon>Saprospirales</taxon>
        <taxon>Lewinellaceae</taxon>
        <taxon>Flavilitoribacter</taxon>
    </lineage>
</organism>
<accession>A0A2D0NFA5</accession>
<evidence type="ECO:0000259" key="5">
    <source>
        <dbReference type="PROSITE" id="PS50110"/>
    </source>
</evidence>
<comment type="caution">
    <text evidence="6">The sequence shown here is derived from an EMBL/GenBank/DDBJ whole genome shotgun (WGS) entry which is preliminary data.</text>
</comment>
<reference evidence="6 7" key="1">
    <citation type="submission" date="2017-10" db="EMBL/GenBank/DDBJ databases">
        <title>The draft genome sequence of Lewinella nigricans NBRC 102662.</title>
        <authorList>
            <person name="Wang K."/>
        </authorList>
    </citation>
    <scope>NUCLEOTIDE SEQUENCE [LARGE SCALE GENOMIC DNA]</scope>
    <source>
        <strain evidence="6 7">NBRC 102662</strain>
    </source>
</reference>
<dbReference type="EMBL" id="PDUD01000018">
    <property type="protein sequence ID" value="PHN06463.1"/>
    <property type="molecule type" value="Genomic_DNA"/>
</dbReference>
<dbReference type="GO" id="GO:0003677">
    <property type="term" value="F:DNA binding"/>
    <property type="evidence" value="ECO:0007669"/>
    <property type="project" value="UniProtKB-KW"/>
</dbReference>
<protein>
    <submittedName>
        <fullName evidence="6">DNA-binding response regulator</fullName>
    </submittedName>
</protein>
<dbReference type="PROSITE" id="PS50110">
    <property type="entry name" value="RESPONSE_REGULATORY"/>
    <property type="match status" value="1"/>
</dbReference>
<dbReference type="RefSeq" id="WP_099150447.1">
    <property type="nucleotide sequence ID" value="NZ_PDUD01000018.1"/>
</dbReference>
<name>A0A2D0NFA5_FLAN2</name>
<sequence>MIKLGIIEDEPLVRENLEIYLASQADMEIALSTNSVEDFLEQEKYVKDISILLLDINLPGMSGLEGIRHIKNERPDIDIIMLTSYDDSDRIFKALCAGAVSYLSKRSDLKSIRDALLTVGGGGSYMSPSIARKVINHFAPRRQDPDKKLTPRQEQIVQGLIDGLSYKLIADKYLISVETVRDHIKKIYKKLEVNSRTEVIKKKLDGEI</sequence>
<dbReference type="Pfam" id="PF00072">
    <property type="entry name" value="Response_reg"/>
    <property type="match status" value="1"/>
</dbReference>
<dbReference type="GO" id="GO:0006355">
    <property type="term" value="P:regulation of DNA-templated transcription"/>
    <property type="evidence" value="ECO:0007669"/>
    <property type="project" value="InterPro"/>
</dbReference>
<evidence type="ECO:0000256" key="1">
    <source>
        <dbReference type="ARBA" id="ARBA00022553"/>
    </source>
</evidence>
<dbReference type="SUPFAM" id="SSF46894">
    <property type="entry name" value="C-terminal effector domain of the bipartite response regulators"/>
    <property type="match status" value="1"/>
</dbReference>
<dbReference type="SMART" id="SM00421">
    <property type="entry name" value="HTH_LUXR"/>
    <property type="match status" value="1"/>
</dbReference>
<dbReference type="InterPro" id="IPR058245">
    <property type="entry name" value="NreC/VraR/RcsB-like_REC"/>
</dbReference>
<feature type="domain" description="HTH luxR-type" evidence="4">
    <location>
        <begin position="142"/>
        <end position="207"/>
    </location>
</feature>
<dbReference type="PRINTS" id="PR00038">
    <property type="entry name" value="HTHLUXR"/>
</dbReference>
<dbReference type="GO" id="GO:0000160">
    <property type="term" value="P:phosphorelay signal transduction system"/>
    <property type="evidence" value="ECO:0007669"/>
    <property type="project" value="InterPro"/>
</dbReference>
<dbReference type="PANTHER" id="PTHR43214:SF43">
    <property type="entry name" value="TWO-COMPONENT RESPONSE REGULATOR"/>
    <property type="match status" value="1"/>
</dbReference>
<proteinExistence type="predicted"/>
<dbReference type="InterPro" id="IPR039420">
    <property type="entry name" value="WalR-like"/>
</dbReference>
<dbReference type="AlphaFoldDB" id="A0A2D0NFA5"/>
<keyword evidence="7" id="KW-1185">Reference proteome</keyword>